<dbReference type="AlphaFoldDB" id="A0A1Y1ZWC6"/>
<proteinExistence type="predicted"/>
<name>A0A1Y1ZWC6_9PLEO</name>
<comment type="caution">
    <text evidence="2">The sequence shown here is derived from an EMBL/GenBank/DDBJ whole genome shotgun (WGS) entry which is preliminary data.</text>
</comment>
<evidence type="ECO:0000313" key="3">
    <source>
        <dbReference type="Proteomes" id="UP000193144"/>
    </source>
</evidence>
<dbReference type="OrthoDB" id="5337208at2759"/>
<dbReference type="STRING" id="1231657.A0A1Y1ZWC6"/>
<sequence length="451" mass="50086">MLAAPRNDGLAWNLILSVFWNSAEPFAASSNMTVHIWPMLFNTSTFHLGNKTIYRGIILVIISLLIGISTIVGGIMIPQMMEMGPFAPAHPEVAYVPNAPEIGALDDRFGMLFSAAAVRAVGSAEASKVTLRSKVRIYQEKTDQSTPEKPYFTIDCRYNLTGVEMGLRHSLGLVHSVQGKCWTEYGWLHHSNATPEYDVYHVWNLSNNPYPVESNRGPASTELGLLPAMYPDHVESLPINVSYALVYHTSHLPSKTASNDAMYMTESMPEKDPWSKMYDFRVKAERPALSCWQTTNFCIHGDCGSVFDLVNKGVPPGLQMILGHVSVPMVLSIPRQMGPSALLSFYSNRPGSDVDAESSKAFSDMERMVLGAYLLTRNVFRRNDDGTILRLQQCDAGSFWKTTRGLWGLCPTVRIRVGTLADSSYCDSSDVSRSSLPQRCPESFGTSWTRF</sequence>
<accession>A0A1Y1ZWC6</accession>
<feature type="transmembrane region" description="Helical" evidence="1">
    <location>
        <begin position="53"/>
        <end position="77"/>
    </location>
</feature>
<evidence type="ECO:0000313" key="2">
    <source>
        <dbReference type="EMBL" id="ORY14569.1"/>
    </source>
</evidence>
<gene>
    <name evidence="2" type="ORF">BCR34DRAFT_646152</name>
</gene>
<reference evidence="2 3" key="1">
    <citation type="submission" date="2016-07" db="EMBL/GenBank/DDBJ databases">
        <title>Pervasive Adenine N6-methylation of Active Genes in Fungi.</title>
        <authorList>
            <consortium name="DOE Joint Genome Institute"/>
            <person name="Mondo S.J."/>
            <person name="Dannebaum R.O."/>
            <person name="Kuo R.C."/>
            <person name="Labutti K."/>
            <person name="Haridas S."/>
            <person name="Kuo A."/>
            <person name="Salamov A."/>
            <person name="Ahrendt S.R."/>
            <person name="Lipzen A."/>
            <person name="Sullivan W."/>
            <person name="Andreopoulos W.B."/>
            <person name="Clum A."/>
            <person name="Lindquist E."/>
            <person name="Daum C."/>
            <person name="Ramamoorthy G.K."/>
            <person name="Gryganskyi A."/>
            <person name="Culley D."/>
            <person name="Magnuson J.K."/>
            <person name="James T.Y."/>
            <person name="O'Malley M.A."/>
            <person name="Stajich J.E."/>
            <person name="Spatafora J.W."/>
            <person name="Visel A."/>
            <person name="Grigoriev I.V."/>
        </authorList>
    </citation>
    <scope>NUCLEOTIDE SEQUENCE [LARGE SCALE GENOMIC DNA]</scope>
    <source>
        <strain evidence="2 3">CBS 115471</strain>
    </source>
</reference>
<protein>
    <submittedName>
        <fullName evidence="2">Uncharacterized protein</fullName>
    </submittedName>
</protein>
<dbReference type="EMBL" id="MCFA01000032">
    <property type="protein sequence ID" value="ORY14569.1"/>
    <property type="molecule type" value="Genomic_DNA"/>
</dbReference>
<keyword evidence="3" id="KW-1185">Reference proteome</keyword>
<keyword evidence="1" id="KW-0472">Membrane</keyword>
<dbReference type="Proteomes" id="UP000193144">
    <property type="component" value="Unassembled WGS sequence"/>
</dbReference>
<keyword evidence="1" id="KW-0812">Transmembrane</keyword>
<organism evidence="2 3">
    <name type="scientific">Clohesyomyces aquaticus</name>
    <dbReference type="NCBI Taxonomy" id="1231657"/>
    <lineage>
        <taxon>Eukaryota</taxon>
        <taxon>Fungi</taxon>
        <taxon>Dikarya</taxon>
        <taxon>Ascomycota</taxon>
        <taxon>Pezizomycotina</taxon>
        <taxon>Dothideomycetes</taxon>
        <taxon>Pleosporomycetidae</taxon>
        <taxon>Pleosporales</taxon>
        <taxon>Lindgomycetaceae</taxon>
        <taxon>Clohesyomyces</taxon>
    </lineage>
</organism>
<keyword evidence="1" id="KW-1133">Transmembrane helix</keyword>
<evidence type="ECO:0000256" key="1">
    <source>
        <dbReference type="SAM" id="Phobius"/>
    </source>
</evidence>